<dbReference type="SUPFAM" id="SSF48508">
    <property type="entry name" value="Nuclear receptor ligand-binding domain"/>
    <property type="match status" value="1"/>
</dbReference>
<organism evidence="7 8">
    <name type="scientific">Ignelater luminosus</name>
    <name type="common">Cucubano</name>
    <name type="synonym">Pyrophorus luminosus</name>
    <dbReference type="NCBI Taxonomy" id="2038154"/>
    <lineage>
        <taxon>Eukaryota</taxon>
        <taxon>Metazoa</taxon>
        <taxon>Ecdysozoa</taxon>
        <taxon>Arthropoda</taxon>
        <taxon>Hexapoda</taxon>
        <taxon>Insecta</taxon>
        <taxon>Pterygota</taxon>
        <taxon>Neoptera</taxon>
        <taxon>Endopterygota</taxon>
        <taxon>Coleoptera</taxon>
        <taxon>Polyphaga</taxon>
        <taxon>Elateriformia</taxon>
        <taxon>Elateroidea</taxon>
        <taxon>Elateridae</taxon>
        <taxon>Agrypninae</taxon>
        <taxon>Pyrophorini</taxon>
        <taxon>Ignelater</taxon>
    </lineage>
</organism>
<dbReference type="InterPro" id="IPR035500">
    <property type="entry name" value="NHR-like_dom_sf"/>
</dbReference>
<evidence type="ECO:0000259" key="6">
    <source>
        <dbReference type="PROSITE" id="PS51843"/>
    </source>
</evidence>
<keyword evidence="8" id="KW-1185">Reference proteome</keyword>
<dbReference type="PANTHER" id="PTHR48092">
    <property type="entry name" value="KNIRPS-RELATED PROTEIN-RELATED"/>
    <property type="match status" value="1"/>
</dbReference>
<feature type="domain" description="NR LBD" evidence="6">
    <location>
        <begin position="1"/>
        <end position="221"/>
    </location>
</feature>
<dbReference type="InterPro" id="IPR000536">
    <property type="entry name" value="Nucl_hrmn_rcpt_lig-bd"/>
</dbReference>
<keyword evidence="5" id="KW-0539">Nucleus</keyword>
<proteinExistence type="predicted"/>
<keyword evidence="2" id="KW-0238">DNA-binding</keyword>
<gene>
    <name evidence="7" type="ORF">ILUMI_07800</name>
</gene>
<dbReference type="Gene3D" id="1.10.565.10">
    <property type="entry name" value="Retinoid X Receptor"/>
    <property type="match status" value="1"/>
</dbReference>
<evidence type="ECO:0000256" key="5">
    <source>
        <dbReference type="ARBA" id="ARBA00023242"/>
    </source>
</evidence>
<dbReference type="Pfam" id="PF00104">
    <property type="entry name" value="Hormone_recep"/>
    <property type="match status" value="1"/>
</dbReference>
<dbReference type="AlphaFoldDB" id="A0A8K0DCP7"/>
<keyword evidence="4" id="KW-0675">Receptor</keyword>
<keyword evidence="3" id="KW-0804">Transcription</keyword>
<evidence type="ECO:0000313" key="7">
    <source>
        <dbReference type="EMBL" id="KAF2898375.1"/>
    </source>
</evidence>
<name>A0A8K0DCP7_IGNLU</name>
<comment type="caution">
    <text evidence="7">The sequence shown here is derived from an EMBL/GenBank/DDBJ whole genome shotgun (WGS) entry which is preliminary data.</text>
</comment>
<dbReference type="EMBL" id="VTPC01003542">
    <property type="protein sequence ID" value="KAF2898375.1"/>
    <property type="molecule type" value="Genomic_DNA"/>
</dbReference>
<dbReference type="GO" id="GO:0003677">
    <property type="term" value="F:DNA binding"/>
    <property type="evidence" value="ECO:0007669"/>
    <property type="project" value="UniProtKB-KW"/>
</dbReference>
<sequence>MLEVLSQCEPDILEINRSLESVKHRSLSILSDLYDRELVGIIGWAKQIPGFTDLSLNDQMRLLQSTWAEILTLTLAHRSLQLVGLRRLKFASDFTLDERQSRDCGALELYLTCCHIVERLDNLSILKEEYYLLKALILANSDVRLDEYHSLKKFRDSILVALSDTVAILRPVGAFNHVQQLLLCMPALRQADHVIRRFWTDVHQQELVPMNKLFLEMLEAYCR</sequence>
<dbReference type="PROSITE" id="PS51843">
    <property type="entry name" value="NR_LBD"/>
    <property type="match status" value="1"/>
</dbReference>
<protein>
    <recommendedName>
        <fullName evidence="6">NR LBD domain-containing protein</fullName>
    </recommendedName>
</protein>
<evidence type="ECO:0000256" key="3">
    <source>
        <dbReference type="ARBA" id="ARBA00023163"/>
    </source>
</evidence>
<evidence type="ECO:0000256" key="4">
    <source>
        <dbReference type="ARBA" id="ARBA00023170"/>
    </source>
</evidence>
<dbReference type="SMART" id="SM00430">
    <property type="entry name" value="HOLI"/>
    <property type="match status" value="1"/>
</dbReference>
<keyword evidence="1" id="KW-0805">Transcription regulation</keyword>
<evidence type="ECO:0000256" key="2">
    <source>
        <dbReference type="ARBA" id="ARBA00023125"/>
    </source>
</evidence>
<evidence type="ECO:0000313" key="8">
    <source>
        <dbReference type="Proteomes" id="UP000801492"/>
    </source>
</evidence>
<dbReference type="OrthoDB" id="5799427at2759"/>
<dbReference type="InterPro" id="IPR050200">
    <property type="entry name" value="Nuclear_hormone_rcpt_NR3"/>
</dbReference>
<reference evidence="7" key="1">
    <citation type="submission" date="2019-08" db="EMBL/GenBank/DDBJ databases">
        <title>The genome of the North American firefly Photinus pyralis.</title>
        <authorList>
            <consortium name="Photinus pyralis genome working group"/>
            <person name="Fallon T.R."/>
            <person name="Sander Lower S.E."/>
            <person name="Weng J.-K."/>
        </authorList>
    </citation>
    <scope>NUCLEOTIDE SEQUENCE</scope>
    <source>
        <strain evidence="7">TRF0915ILg1</strain>
        <tissue evidence="7">Whole body</tissue>
    </source>
</reference>
<dbReference type="Proteomes" id="UP000801492">
    <property type="component" value="Unassembled WGS sequence"/>
</dbReference>
<accession>A0A8K0DCP7</accession>
<evidence type="ECO:0000256" key="1">
    <source>
        <dbReference type="ARBA" id="ARBA00023015"/>
    </source>
</evidence>